<dbReference type="EMBL" id="QUNG01000002">
    <property type="protein sequence ID" value="REG85886.1"/>
    <property type="molecule type" value="Genomic_DNA"/>
</dbReference>
<reference evidence="5 6" key="1">
    <citation type="submission" date="2018-08" db="EMBL/GenBank/DDBJ databases">
        <title>Genomic Encyclopedia of Type Strains, Phase III (KMG-III): the genomes of soil and plant-associated and newly described type strains.</title>
        <authorList>
            <person name="Whitman W."/>
        </authorList>
    </citation>
    <scope>NUCLEOTIDE SEQUENCE [LARGE SCALE GENOMIC DNA]</scope>
    <source>
        <strain evidence="5 6">CECT 7375</strain>
    </source>
</reference>
<organism evidence="5 6">
    <name type="scientific">Marinomonas pollencensis</name>
    <dbReference type="NCBI Taxonomy" id="491954"/>
    <lineage>
        <taxon>Bacteria</taxon>
        <taxon>Pseudomonadati</taxon>
        <taxon>Pseudomonadota</taxon>
        <taxon>Gammaproteobacteria</taxon>
        <taxon>Oceanospirillales</taxon>
        <taxon>Oceanospirillaceae</taxon>
        <taxon>Marinomonas</taxon>
    </lineage>
</organism>
<protein>
    <submittedName>
        <fullName evidence="5">Membrane-bound lytic murein transglycosylase C</fullName>
    </submittedName>
</protein>
<dbReference type="GO" id="GO:0008933">
    <property type="term" value="F:peptidoglycan lytic transglycosylase activity"/>
    <property type="evidence" value="ECO:0007669"/>
    <property type="project" value="InterPro"/>
</dbReference>
<feature type="domain" description="Transglycosylase SLT" evidence="3">
    <location>
        <begin position="189"/>
        <end position="307"/>
    </location>
</feature>
<dbReference type="Pfam" id="PF11873">
    <property type="entry name" value="Mltc_N"/>
    <property type="match status" value="1"/>
</dbReference>
<dbReference type="AlphaFoldDB" id="A0A3E0DTP9"/>
<evidence type="ECO:0000313" key="5">
    <source>
        <dbReference type="EMBL" id="REG85886.1"/>
    </source>
</evidence>
<feature type="chain" id="PRO_5017678934" evidence="2">
    <location>
        <begin position="19"/>
        <end position="366"/>
    </location>
</feature>
<dbReference type="InterPro" id="IPR000189">
    <property type="entry name" value="Transglyc_AS"/>
</dbReference>
<comment type="similarity">
    <text evidence="1">Belongs to the transglycosylase Slt family.</text>
</comment>
<proteinExistence type="inferred from homology"/>
<keyword evidence="2" id="KW-0732">Signal</keyword>
<feature type="domain" description="Murein transglycosylase-C N-terminal" evidence="4">
    <location>
        <begin position="46"/>
        <end position="99"/>
    </location>
</feature>
<evidence type="ECO:0000256" key="2">
    <source>
        <dbReference type="SAM" id="SignalP"/>
    </source>
</evidence>
<dbReference type="PANTHER" id="PTHR37423:SF2">
    <property type="entry name" value="MEMBRANE-BOUND LYTIC MUREIN TRANSGLYCOSYLASE C"/>
    <property type="match status" value="1"/>
</dbReference>
<dbReference type="PANTHER" id="PTHR37423">
    <property type="entry name" value="SOLUBLE LYTIC MUREIN TRANSGLYCOSYLASE-RELATED"/>
    <property type="match status" value="1"/>
</dbReference>
<dbReference type="InterPro" id="IPR023346">
    <property type="entry name" value="Lysozyme-like_dom_sf"/>
</dbReference>
<dbReference type="Proteomes" id="UP000256542">
    <property type="component" value="Unassembled WGS sequence"/>
</dbReference>
<dbReference type="InterPro" id="IPR024570">
    <property type="entry name" value="Murein_transglycosylaseC_N"/>
</dbReference>
<dbReference type="CDD" id="cd16893">
    <property type="entry name" value="LT_MltC_MltE"/>
    <property type="match status" value="1"/>
</dbReference>
<evidence type="ECO:0000259" key="3">
    <source>
        <dbReference type="Pfam" id="PF01464"/>
    </source>
</evidence>
<gene>
    <name evidence="5" type="ORF">DFP81_102425</name>
</gene>
<name>A0A3E0DTP9_9GAMM</name>
<dbReference type="RefSeq" id="WP_115896653.1">
    <property type="nucleotide sequence ID" value="NZ_QUNG01000002.1"/>
</dbReference>
<dbReference type="Pfam" id="PF01464">
    <property type="entry name" value="SLT"/>
    <property type="match status" value="1"/>
</dbReference>
<dbReference type="InterPro" id="IPR008258">
    <property type="entry name" value="Transglycosylase_SLT_dom_1"/>
</dbReference>
<accession>A0A3E0DTP9</accession>
<evidence type="ECO:0000256" key="1">
    <source>
        <dbReference type="ARBA" id="ARBA00007734"/>
    </source>
</evidence>
<dbReference type="GO" id="GO:0000270">
    <property type="term" value="P:peptidoglycan metabolic process"/>
    <property type="evidence" value="ECO:0007669"/>
    <property type="project" value="InterPro"/>
</dbReference>
<dbReference type="Gene3D" id="1.10.530.10">
    <property type="match status" value="1"/>
</dbReference>
<evidence type="ECO:0000313" key="6">
    <source>
        <dbReference type="Proteomes" id="UP000256542"/>
    </source>
</evidence>
<dbReference type="OrthoDB" id="5620293at2"/>
<dbReference type="PROSITE" id="PS00922">
    <property type="entry name" value="TRANSGLYCOSYLASE"/>
    <property type="match status" value="1"/>
</dbReference>
<keyword evidence="6" id="KW-1185">Reference proteome</keyword>
<dbReference type="SUPFAM" id="SSF53955">
    <property type="entry name" value="Lysozyme-like"/>
    <property type="match status" value="1"/>
</dbReference>
<evidence type="ECO:0000259" key="4">
    <source>
        <dbReference type="Pfam" id="PF11873"/>
    </source>
</evidence>
<feature type="signal peptide" evidence="2">
    <location>
        <begin position="1"/>
        <end position="18"/>
    </location>
</feature>
<dbReference type="GO" id="GO:0016020">
    <property type="term" value="C:membrane"/>
    <property type="evidence" value="ECO:0007669"/>
    <property type="project" value="InterPro"/>
</dbReference>
<comment type="caution">
    <text evidence="5">The sequence shown here is derived from an EMBL/GenBank/DDBJ whole genome shotgun (WGS) entry which is preliminary data.</text>
</comment>
<sequence length="366" mass="40997">MKKIYLILLMFATVSVQAQSYAEWKQSRQEGYKVYAQNYLARYAGYQEKVTKQWGDYARMSSAHDYVLYKEDLHQRVVLDYEHNQILIESLNGKDLDVKQALTELAETSVGGALSNDPVLSNVKGQKQAESLLHTITGTDDVAEVMSKVDVAQADIGDATSKRIQQVKISLPTQMVRDRAAPFVPTATKMSEEFSVDRSLILAVAQTESSFNPLAQSPIPAFGLMQIVPNSAGKDVNVKINNKNQSPDEETLFQPDENIRFGAAYLHILDSRYLKDIKNEKSRLYCTIAAYNTGAGNVASVFHPDNKRSLSLAVEEINKLSPEQVYQKLERELPYQETRTYLKKVTTALGQYQQLEVANKAQASAL</sequence>